<dbReference type="SUPFAM" id="SSF56281">
    <property type="entry name" value="Metallo-hydrolase/oxidoreductase"/>
    <property type="match status" value="1"/>
</dbReference>
<keyword evidence="4 7" id="KW-0378">Hydrolase</keyword>
<dbReference type="InterPro" id="IPR001279">
    <property type="entry name" value="Metallo-B-lactamas"/>
</dbReference>
<proteinExistence type="inferred from homology"/>
<protein>
    <submittedName>
        <fullName evidence="7">MBL fold metallo-hydrolase</fullName>
    </submittedName>
</protein>
<evidence type="ECO:0000256" key="3">
    <source>
        <dbReference type="ARBA" id="ARBA00022723"/>
    </source>
</evidence>
<evidence type="ECO:0000256" key="1">
    <source>
        <dbReference type="ARBA" id="ARBA00001947"/>
    </source>
</evidence>
<dbReference type="GO" id="GO:0046872">
    <property type="term" value="F:metal ion binding"/>
    <property type="evidence" value="ECO:0007669"/>
    <property type="project" value="UniProtKB-KW"/>
</dbReference>
<keyword evidence="5" id="KW-0862">Zinc</keyword>
<dbReference type="SMART" id="SM00849">
    <property type="entry name" value="Lactamase_B"/>
    <property type="match status" value="1"/>
</dbReference>
<dbReference type="PANTHER" id="PTHR46233:SF3">
    <property type="entry name" value="HYDROXYACYLGLUTATHIONE HYDROLASE GLOC"/>
    <property type="match status" value="1"/>
</dbReference>
<dbReference type="GO" id="GO:0016787">
    <property type="term" value="F:hydrolase activity"/>
    <property type="evidence" value="ECO:0007669"/>
    <property type="project" value="UniProtKB-KW"/>
</dbReference>
<dbReference type="Gene3D" id="3.60.15.10">
    <property type="entry name" value="Ribonuclease Z/Hydroxyacylglutathione hydrolase-like"/>
    <property type="match status" value="1"/>
</dbReference>
<dbReference type="Pfam" id="PF00753">
    <property type="entry name" value="Lactamase_B"/>
    <property type="match status" value="1"/>
</dbReference>
<evidence type="ECO:0000256" key="2">
    <source>
        <dbReference type="ARBA" id="ARBA00006759"/>
    </source>
</evidence>
<dbReference type="Proteomes" id="UP000319619">
    <property type="component" value="Unassembled WGS sequence"/>
</dbReference>
<dbReference type="InterPro" id="IPR035680">
    <property type="entry name" value="Clx_II_MBL"/>
</dbReference>
<comment type="cofactor">
    <cofactor evidence="1">
        <name>Zn(2+)</name>
        <dbReference type="ChEBI" id="CHEBI:29105"/>
    </cofactor>
</comment>
<feature type="domain" description="Metallo-beta-lactamase" evidence="6">
    <location>
        <begin position="16"/>
        <end position="172"/>
    </location>
</feature>
<dbReference type="InterPro" id="IPR051453">
    <property type="entry name" value="MBL_Glyoxalase_II"/>
</dbReference>
<evidence type="ECO:0000256" key="4">
    <source>
        <dbReference type="ARBA" id="ARBA00022801"/>
    </source>
</evidence>
<comment type="caution">
    <text evidence="7">The sequence shown here is derived from an EMBL/GenBank/DDBJ whole genome shotgun (WGS) entry which is preliminary data.</text>
</comment>
<evidence type="ECO:0000313" key="7">
    <source>
        <dbReference type="EMBL" id="TKJ41477.1"/>
    </source>
</evidence>
<reference evidence="7 8" key="1">
    <citation type="submission" date="2017-06" db="EMBL/GenBank/DDBJ databases">
        <title>Novel microbial phyla capable of carbon fixation and sulfur reduction in deep-sea sediments.</title>
        <authorList>
            <person name="Huang J."/>
            <person name="Baker B."/>
            <person name="Wang Y."/>
        </authorList>
    </citation>
    <scope>NUCLEOTIDE SEQUENCE [LARGE SCALE GENOMIC DNA]</scope>
    <source>
        <strain evidence="7">B3_LCP</strain>
    </source>
</reference>
<comment type="similarity">
    <text evidence="2">Belongs to the metallo-beta-lactamase superfamily. Glyoxalase II family.</text>
</comment>
<evidence type="ECO:0000256" key="5">
    <source>
        <dbReference type="ARBA" id="ARBA00022833"/>
    </source>
</evidence>
<sequence length="190" mass="21086">MRYNMIIEHFLLSVNETNSYIVACSETRSAVIIDPGEWSPQMAEFVNQQELEVESILITHAHYDHTGGVQALREQYAGVQVYSHASDDLKDGNVSDGDVLELGKLKIRVFETPGHTDDSITFVVGCDVFCGDLLFAGSVGGTPDDEHFYEEIKSIREKIIPLGDDMLVHPGHGPATTIAIERLYNPFLMT</sequence>
<name>A0A532V3A4_UNCL8</name>
<dbReference type="CDD" id="cd07723">
    <property type="entry name" value="hydroxyacylglutathione_hydrolase_MBL-fold"/>
    <property type="match status" value="1"/>
</dbReference>
<dbReference type="InterPro" id="IPR036866">
    <property type="entry name" value="RibonucZ/Hydroxyglut_hydro"/>
</dbReference>
<evidence type="ECO:0000259" key="6">
    <source>
        <dbReference type="SMART" id="SM00849"/>
    </source>
</evidence>
<dbReference type="PANTHER" id="PTHR46233">
    <property type="entry name" value="HYDROXYACYLGLUTATHIONE HYDROLASE GLOC"/>
    <property type="match status" value="1"/>
</dbReference>
<accession>A0A532V3A4</accession>
<organism evidence="7 8">
    <name type="scientific">candidate division LCP-89 bacterium B3_LCP</name>
    <dbReference type="NCBI Taxonomy" id="2012998"/>
    <lineage>
        <taxon>Bacteria</taxon>
        <taxon>Pseudomonadati</taxon>
        <taxon>Bacteria division LCP-89</taxon>
    </lineage>
</organism>
<gene>
    <name evidence="7" type="ORF">CEE37_02640</name>
</gene>
<keyword evidence="3" id="KW-0479">Metal-binding</keyword>
<dbReference type="EMBL" id="NJBN01000002">
    <property type="protein sequence ID" value="TKJ41477.1"/>
    <property type="molecule type" value="Genomic_DNA"/>
</dbReference>
<evidence type="ECO:0000313" key="8">
    <source>
        <dbReference type="Proteomes" id="UP000319619"/>
    </source>
</evidence>
<dbReference type="AlphaFoldDB" id="A0A532V3A4"/>